<dbReference type="OrthoDB" id="6612291at2759"/>
<dbReference type="EMBL" id="KV454409">
    <property type="protein sequence ID" value="ODQ66031.1"/>
    <property type="molecule type" value="Genomic_DNA"/>
</dbReference>
<dbReference type="InterPro" id="IPR003663">
    <property type="entry name" value="Sugar/inositol_transpt"/>
</dbReference>
<dbReference type="GO" id="GO:0005886">
    <property type="term" value="C:plasma membrane"/>
    <property type="evidence" value="ECO:0007669"/>
    <property type="project" value="UniProtKB-ARBA"/>
</dbReference>
<feature type="transmembrane region" description="Helical" evidence="9">
    <location>
        <begin position="188"/>
        <end position="209"/>
    </location>
</feature>
<feature type="transmembrane region" description="Helical" evidence="9">
    <location>
        <begin position="372"/>
        <end position="396"/>
    </location>
</feature>
<evidence type="ECO:0000313" key="12">
    <source>
        <dbReference type="Proteomes" id="UP000095009"/>
    </source>
</evidence>
<evidence type="ECO:0000256" key="7">
    <source>
        <dbReference type="ARBA" id="ARBA00023180"/>
    </source>
</evidence>
<feature type="transmembrane region" description="Helical" evidence="9">
    <location>
        <begin position="124"/>
        <end position="144"/>
    </location>
</feature>
<dbReference type="PRINTS" id="PR00171">
    <property type="entry name" value="SUGRTRNSPORT"/>
</dbReference>
<dbReference type="GO" id="GO:0010255">
    <property type="term" value="P:glucose mediated signaling pathway"/>
    <property type="evidence" value="ECO:0007669"/>
    <property type="project" value="UniProtKB-ARBA"/>
</dbReference>
<accession>A0A1E3PKR4</accession>
<dbReference type="NCBIfam" id="TIGR00879">
    <property type="entry name" value="SP"/>
    <property type="match status" value="1"/>
</dbReference>
<evidence type="ECO:0000259" key="10">
    <source>
        <dbReference type="PROSITE" id="PS50850"/>
    </source>
</evidence>
<comment type="similarity">
    <text evidence="2 8">Belongs to the major facilitator superfamily. Sugar transporter (TC 2.A.1.1) family.</text>
</comment>
<dbReference type="InterPro" id="IPR050360">
    <property type="entry name" value="MFS_Sugar_Transporters"/>
</dbReference>
<feature type="transmembrane region" description="Helical" evidence="9">
    <location>
        <begin position="408"/>
        <end position="425"/>
    </location>
</feature>
<dbReference type="InterPro" id="IPR005829">
    <property type="entry name" value="Sugar_transporter_CS"/>
</dbReference>
<name>A0A1E3PKR4_9ASCO</name>
<keyword evidence="5 9" id="KW-1133">Transmembrane helix</keyword>
<keyword evidence="4 9" id="KW-0812">Transmembrane</keyword>
<dbReference type="PROSITE" id="PS50850">
    <property type="entry name" value="MFS"/>
    <property type="match status" value="1"/>
</dbReference>
<keyword evidence="12" id="KW-1185">Reference proteome</keyword>
<evidence type="ECO:0000256" key="2">
    <source>
        <dbReference type="ARBA" id="ARBA00010992"/>
    </source>
</evidence>
<dbReference type="PANTHER" id="PTHR48022:SF17">
    <property type="entry name" value="HEXOSE TRANSPORTER"/>
    <property type="match status" value="1"/>
</dbReference>
<dbReference type="FunFam" id="1.20.1250.20:FF:000115">
    <property type="entry name" value="High-affinity glucose transporter"/>
    <property type="match status" value="1"/>
</dbReference>
<feature type="transmembrane region" description="Helical" evidence="9">
    <location>
        <begin position="98"/>
        <end position="118"/>
    </location>
</feature>
<feature type="transmembrane region" description="Helical" evidence="9">
    <location>
        <begin position="71"/>
        <end position="91"/>
    </location>
</feature>
<dbReference type="Proteomes" id="UP000095009">
    <property type="component" value="Unassembled WGS sequence"/>
</dbReference>
<feature type="transmembrane region" description="Helical" evidence="9">
    <location>
        <begin position="278"/>
        <end position="301"/>
    </location>
</feature>
<gene>
    <name evidence="11" type="ORF">NADFUDRAFT_46578</name>
</gene>
<dbReference type="SUPFAM" id="SSF103473">
    <property type="entry name" value="MFS general substrate transporter"/>
    <property type="match status" value="1"/>
</dbReference>
<dbReference type="CDD" id="cd17356">
    <property type="entry name" value="MFS_HXT"/>
    <property type="match status" value="1"/>
</dbReference>
<evidence type="ECO:0000256" key="4">
    <source>
        <dbReference type="ARBA" id="ARBA00022692"/>
    </source>
</evidence>
<keyword evidence="7" id="KW-0325">Glycoprotein</keyword>
<keyword evidence="3 8" id="KW-0813">Transport</keyword>
<evidence type="ECO:0000256" key="5">
    <source>
        <dbReference type="ARBA" id="ARBA00022989"/>
    </source>
</evidence>
<dbReference type="InterPro" id="IPR005828">
    <property type="entry name" value="MFS_sugar_transport-like"/>
</dbReference>
<dbReference type="PROSITE" id="PS00217">
    <property type="entry name" value="SUGAR_TRANSPORT_2"/>
    <property type="match status" value="1"/>
</dbReference>
<dbReference type="InterPro" id="IPR020846">
    <property type="entry name" value="MFS_dom"/>
</dbReference>
<evidence type="ECO:0000313" key="11">
    <source>
        <dbReference type="EMBL" id="ODQ66031.1"/>
    </source>
</evidence>
<feature type="transmembrane region" description="Helical" evidence="9">
    <location>
        <begin position="313"/>
        <end position="334"/>
    </location>
</feature>
<keyword evidence="6 9" id="KW-0472">Membrane</keyword>
<proteinExistence type="inferred from homology"/>
<organism evidence="11 12">
    <name type="scientific">Nadsonia fulvescens var. elongata DSM 6958</name>
    <dbReference type="NCBI Taxonomy" id="857566"/>
    <lineage>
        <taxon>Eukaryota</taxon>
        <taxon>Fungi</taxon>
        <taxon>Dikarya</taxon>
        <taxon>Ascomycota</taxon>
        <taxon>Saccharomycotina</taxon>
        <taxon>Dipodascomycetes</taxon>
        <taxon>Dipodascales</taxon>
        <taxon>Dipodascales incertae sedis</taxon>
        <taxon>Nadsonia</taxon>
    </lineage>
</organism>
<evidence type="ECO:0000256" key="6">
    <source>
        <dbReference type="ARBA" id="ARBA00023136"/>
    </source>
</evidence>
<dbReference type="Pfam" id="PF00083">
    <property type="entry name" value="Sugar_tr"/>
    <property type="match status" value="1"/>
</dbReference>
<dbReference type="PANTHER" id="PTHR48022">
    <property type="entry name" value="PLASTIDIC GLUCOSE TRANSPORTER 4"/>
    <property type="match status" value="1"/>
</dbReference>
<dbReference type="InterPro" id="IPR036259">
    <property type="entry name" value="MFS_trans_sf"/>
</dbReference>
<feature type="transmembrane region" description="Helical" evidence="9">
    <location>
        <begin position="445"/>
        <end position="463"/>
    </location>
</feature>
<feature type="transmembrane region" description="Helical" evidence="9">
    <location>
        <begin position="156"/>
        <end position="176"/>
    </location>
</feature>
<reference evidence="11 12" key="1">
    <citation type="journal article" date="2016" name="Proc. Natl. Acad. Sci. U.S.A.">
        <title>Comparative genomics of biotechnologically important yeasts.</title>
        <authorList>
            <person name="Riley R."/>
            <person name="Haridas S."/>
            <person name="Wolfe K.H."/>
            <person name="Lopes M.R."/>
            <person name="Hittinger C.T."/>
            <person name="Goeker M."/>
            <person name="Salamov A.A."/>
            <person name="Wisecaver J.H."/>
            <person name="Long T.M."/>
            <person name="Calvey C.H."/>
            <person name="Aerts A.L."/>
            <person name="Barry K.W."/>
            <person name="Choi C."/>
            <person name="Clum A."/>
            <person name="Coughlan A.Y."/>
            <person name="Deshpande S."/>
            <person name="Douglass A.P."/>
            <person name="Hanson S.J."/>
            <person name="Klenk H.-P."/>
            <person name="LaButti K.M."/>
            <person name="Lapidus A."/>
            <person name="Lindquist E.A."/>
            <person name="Lipzen A.M."/>
            <person name="Meier-Kolthoff J.P."/>
            <person name="Ohm R.A."/>
            <person name="Otillar R.P."/>
            <person name="Pangilinan J.L."/>
            <person name="Peng Y."/>
            <person name="Rokas A."/>
            <person name="Rosa C.A."/>
            <person name="Scheuner C."/>
            <person name="Sibirny A.A."/>
            <person name="Slot J.C."/>
            <person name="Stielow J.B."/>
            <person name="Sun H."/>
            <person name="Kurtzman C.P."/>
            <person name="Blackwell M."/>
            <person name="Grigoriev I.V."/>
            <person name="Jeffries T.W."/>
        </authorList>
    </citation>
    <scope>NUCLEOTIDE SEQUENCE [LARGE SCALE GENOMIC DNA]</scope>
    <source>
        <strain evidence="11 12">DSM 6958</strain>
    </source>
</reference>
<dbReference type="GO" id="GO:0005351">
    <property type="term" value="F:carbohydrate:proton symporter activity"/>
    <property type="evidence" value="ECO:0007669"/>
    <property type="project" value="TreeGrafter"/>
</dbReference>
<dbReference type="Gene3D" id="1.20.1250.20">
    <property type="entry name" value="MFS general substrate transporter like domains"/>
    <property type="match status" value="1"/>
</dbReference>
<dbReference type="STRING" id="857566.A0A1E3PKR4"/>
<feature type="domain" description="Major facilitator superfamily (MFS) profile" evidence="10">
    <location>
        <begin position="26"/>
        <end position="467"/>
    </location>
</feature>
<evidence type="ECO:0000256" key="9">
    <source>
        <dbReference type="SAM" id="Phobius"/>
    </source>
</evidence>
<protein>
    <submittedName>
        <fullName evidence="11">General substrate transporter</fullName>
    </submittedName>
</protein>
<feature type="transmembrane region" description="Helical" evidence="9">
    <location>
        <begin position="21"/>
        <end position="39"/>
    </location>
</feature>
<evidence type="ECO:0000256" key="1">
    <source>
        <dbReference type="ARBA" id="ARBA00004141"/>
    </source>
</evidence>
<sequence length="515" mass="56028">MLGVIRKTLFKNTEKTEGSTFMAIFVAGFAAFGGILFGYDTGTISGILTMPYVLKTFPNNGAYFTAHESSLITSILSAGTFFGALGAPFVSDTLGRRIGIMISCVVFLVGVILQTAAVAQPLLIAGRAIAGAGVGIISAIIPLYQSEAAPKWIRGAIVCGYQWAITIGLLLAAIVNNASKDIDSTASYRIPIAIQIAWAIILMFGMFFLPETPRFWIKVNKPERAAKSLSILRKLPDDHPSLVQELNEIKANHEYESSFGQGSYIDCFKSGSRQRLKMFTGIGLQALQQLTGINFIFYYGTTFFKSSGIENPFTIQLITNIVNVIMTIPGILLVELTGRRSLLMAGAIGMCVSEFIVAIVGVTVDSVVSNKVLIAFTCTFIGSFAATWGPLAWVVIGEIYPLRVRGKSIAVTAATNWLFNFAIAYATPYLVDEGPGNANLGVKVFFIWGSCNFLCIIFVYFFIYETKGLTLEQVDELYENCPTAHSSRNFVPSEGGFYHDEKNTVAPMHVENMSV</sequence>
<comment type="subcellular location">
    <subcellularLocation>
        <location evidence="1">Membrane</location>
        <topology evidence="1">Multi-pass membrane protein</topology>
    </subcellularLocation>
</comment>
<dbReference type="AlphaFoldDB" id="A0A1E3PKR4"/>
<feature type="transmembrane region" description="Helical" evidence="9">
    <location>
        <begin position="341"/>
        <end position="360"/>
    </location>
</feature>
<evidence type="ECO:0000256" key="3">
    <source>
        <dbReference type="ARBA" id="ARBA00022448"/>
    </source>
</evidence>
<evidence type="ECO:0000256" key="8">
    <source>
        <dbReference type="RuleBase" id="RU003346"/>
    </source>
</evidence>
<dbReference type="GO" id="GO:0005536">
    <property type="term" value="F:D-glucose binding"/>
    <property type="evidence" value="ECO:0007669"/>
    <property type="project" value="UniProtKB-ARBA"/>
</dbReference>